<name>A0A6J7PIK7_9ZZZZ</name>
<evidence type="ECO:0000313" key="9">
    <source>
        <dbReference type="EMBL" id="CAB5004255.1"/>
    </source>
</evidence>
<protein>
    <submittedName>
        <fullName evidence="9">Unannotated protein</fullName>
    </submittedName>
</protein>
<dbReference type="InterPro" id="IPR006226">
    <property type="entry name" value="Mtu_PIN"/>
</dbReference>
<dbReference type="Pfam" id="PF01850">
    <property type="entry name" value="PIN"/>
    <property type="match status" value="1"/>
</dbReference>
<evidence type="ECO:0000256" key="3">
    <source>
        <dbReference type="ARBA" id="ARBA00022723"/>
    </source>
</evidence>
<dbReference type="GO" id="GO:0045926">
    <property type="term" value="P:negative regulation of growth"/>
    <property type="evidence" value="ECO:0007669"/>
    <property type="project" value="UniProtKB-ARBA"/>
</dbReference>
<reference evidence="9" key="1">
    <citation type="submission" date="2020-05" db="EMBL/GenBank/DDBJ databases">
        <authorList>
            <person name="Chiriac C."/>
            <person name="Salcher M."/>
            <person name="Ghai R."/>
            <person name="Kavagutti S V."/>
        </authorList>
    </citation>
    <scope>NUCLEOTIDE SEQUENCE</scope>
</reference>
<dbReference type="SUPFAM" id="SSF88723">
    <property type="entry name" value="PIN domain-like"/>
    <property type="match status" value="1"/>
</dbReference>
<feature type="domain" description="PIN" evidence="5">
    <location>
        <begin position="2"/>
        <end position="133"/>
    </location>
</feature>
<evidence type="ECO:0000256" key="2">
    <source>
        <dbReference type="ARBA" id="ARBA00022722"/>
    </source>
</evidence>
<keyword evidence="4" id="KW-0378">Hydrolase</keyword>
<dbReference type="InterPro" id="IPR002716">
    <property type="entry name" value="PIN_dom"/>
</dbReference>
<evidence type="ECO:0000313" key="7">
    <source>
        <dbReference type="EMBL" id="CAB4694927.1"/>
    </source>
</evidence>
<organism evidence="9">
    <name type="scientific">freshwater metagenome</name>
    <dbReference type="NCBI Taxonomy" id="449393"/>
    <lineage>
        <taxon>unclassified sequences</taxon>
        <taxon>metagenomes</taxon>
        <taxon>ecological metagenomes</taxon>
    </lineage>
</organism>
<sequence>MIIPDANLLIYAADSRSIFHQRAHAWWKGVINGEEAVGLSWLVLVAYVRVLSSARMTLNPIGVSELLEEVETWLGAPQVQVLQPTSRHPQAIRSLLAPTGVGGNLVNDAHLGALALEFGGTVYSADSDFARFPNIRWVNPLK</sequence>
<dbReference type="EMBL" id="CAEZXZ010000015">
    <property type="protein sequence ID" value="CAB4694927.1"/>
    <property type="molecule type" value="Genomic_DNA"/>
</dbReference>
<evidence type="ECO:0000256" key="4">
    <source>
        <dbReference type="ARBA" id="ARBA00022801"/>
    </source>
</evidence>
<dbReference type="HAMAP" id="MF_00265">
    <property type="entry name" value="VapC_Nob1"/>
    <property type="match status" value="1"/>
</dbReference>
<gene>
    <name evidence="6" type="ORF">UFOPK2310_00814</name>
    <name evidence="7" type="ORF">UFOPK2625_00192</name>
    <name evidence="8" type="ORF">UFOPK3425_00611</name>
    <name evidence="9" type="ORF">UFOPK4043_00713</name>
    <name evidence="10" type="ORF">UFOPK4092_00284</name>
</gene>
<dbReference type="EMBL" id="CAFBPJ010000019">
    <property type="protein sequence ID" value="CAB5009063.1"/>
    <property type="molecule type" value="Genomic_DNA"/>
</dbReference>
<dbReference type="InterPro" id="IPR022907">
    <property type="entry name" value="VapC_family"/>
</dbReference>
<keyword evidence="1" id="KW-1277">Toxin-antitoxin system</keyword>
<proteinExistence type="inferred from homology"/>
<keyword evidence="2" id="KW-0540">Nuclease</keyword>
<evidence type="ECO:0000313" key="8">
    <source>
        <dbReference type="EMBL" id="CAB4870618.1"/>
    </source>
</evidence>
<evidence type="ECO:0000259" key="5">
    <source>
        <dbReference type="Pfam" id="PF01850"/>
    </source>
</evidence>
<dbReference type="GO" id="GO:0046872">
    <property type="term" value="F:metal ion binding"/>
    <property type="evidence" value="ECO:0007669"/>
    <property type="project" value="UniProtKB-KW"/>
</dbReference>
<evidence type="ECO:0000313" key="6">
    <source>
        <dbReference type="EMBL" id="CAB4674590.1"/>
    </source>
</evidence>
<keyword evidence="3" id="KW-0479">Metal-binding</keyword>
<dbReference type="InterPro" id="IPR029060">
    <property type="entry name" value="PIN-like_dom_sf"/>
</dbReference>
<dbReference type="GO" id="GO:0004540">
    <property type="term" value="F:RNA nuclease activity"/>
    <property type="evidence" value="ECO:0007669"/>
    <property type="project" value="InterPro"/>
</dbReference>
<accession>A0A6J7PIK7</accession>
<dbReference type="GO" id="GO:0016788">
    <property type="term" value="F:hydrolase activity, acting on ester bonds"/>
    <property type="evidence" value="ECO:0007669"/>
    <property type="project" value="InterPro"/>
</dbReference>
<evidence type="ECO:0000313" key="10">
    <source>
        <dbReference type="EMBL" id="CAB5009063.1"/>
    </source>
</evidence>
<dbReference type="EMBL" id="CAFBLV010000100">
    <property type="protein sequence ID" value="CAB4870618.1"/>
    <property type="molecule type" value="Genomic_DNA"/>
</dbReference>
<dbReference type="EMBL" id="CAEZWW010000087">
    <property type="protein sequence ID" value="CAB4674590.1"/>
    <property type="molecule type" value="Genomic_DNA"/>
</dbReference>
<dbReference type="NCBIfam" id="TIGR00028">
    <property type="entry name" value="Mtu_PIN_fam"/>
    <property type="match status" value="1"/>
</dbReference>
<dbReference type="EMBL" id="CAFBPA010000087">
    <property type="protein sequence ID" value="CAB5004255.1"/>
    <property type="molecule type" value="Genomic_DNA"/>
</dbReference>
<dbReference type="AlphaFoldDB" id="A0A6J7PIK7"/>
<evidence type="ECO:0000256" key="1">
    <source>
        <dbReference type="ARBA" id="ARBA00022649"/>
    </source>
</evidence>
<dbReference type="Gene3D" id="3.40.50.1010">
    <property type="entry name" value="5'-nuclease"/>
    <property type="match status" value="1"/>
</dbReference>